<feature type="active site" description="Proton acceptor" evidence="9">
    <location>
        <position position="378"/>
    </location>
</feature>
<dbReference type="Gene3D" id="3.40.47.10">
    <property type="match status" value="1"/>
</dbReference>
<comment type="subunit">
    <text evidence="2">Homotetramer.</text>
</comment>
<dbReference type="InterPro" id="IPR020613">
    <property type="entry name" value="Thiolase_CS"/>
</dbReference>
<proteinExistence type="inferred from homology"/>
<evidence type="ECO:0000256" key="4">
    <source>
        <dbReference type="ARBA" id="ARBA00022679"/>
    </source>
</evidence>
<feature type="domain" description="Thiolase N-terminal" evidence="11">
    <location>
        <begin position="4"/>
        <end position="262"/>
    </location>
</feature>
<dbReference type="NCBIfam" id="TIGR01930">
    <property type="entry name" value="AcCoA-C-Actrans"/>
    <property type="match status" value="1"/>
</dbReference>
<dbReference type="PANTHER" id="PTHR18919">
    <property type="entry name" value="ACETYL-COA C-ACYLTRANSFERASE"/>
    <property type="match status" value="1"/>
</dbReference>
<dbReference type="Pfam" id="PF00108">
    <property type="entry name" value="Thiolase_N"/>
    <property type="match status" value="1"/>
</dbReference>
<keyword evidence="7" id="KW-0630">Potassium</keyword>
<keyword evidence="8 10" id="KW-0012">Acyltransferase</keyword>
<dbReference type="InterPro" id="IPR020617">
    <property type="entry name" value="Thiolase_C"/>
</dbReference>
<dbReference type="PIRSF" id="PIRSF000429">
    <property type="entry name" value="Ac-CoA_Ac_transf"/>
    <property type="match status" value="1"/>
</dbReference>
<dbReference type="GO" id="GO:0003985">
    <property type="term" value="F:acetyl-CoA C-acetyltransferase activity"/>
    <property type="evidence" value="ECO:0007669"/>
    <property type="project" value="UniProtKB-EC"/>
</dbReference>
<evidence type="ECO:0000259" key="11">
    <source>
        <dbReference type="Pfam" id="PF00108"/>
    </source>
</evidence>
<evidence type="ECO:0000313" key="13">
    <source>
        <dbReference type="EMBL" id="CAA9519110.1"/>
    </source>
</evidence>
<dbReference type="EC" id="2.3.1.9" evidence="3"/>
<feature type="active site" description="Acyl-thioester intermediate" evidence="9">
    <location>
        <position position="88"/>
    </location>
</feature>
<evidence type="ECO:0000256" key="6">
    <source>
        <dbReference type="ARBA" id="ARBA00022946"/>
    </source>
</evidence>
<dbReference type="GO" id="GO:0006635">
    <property type="term" value="P:fatty acid beta-oxidation"/>
    <property type="evidence" value="ECO:0007669"/>
    <property type="project" value="TreeGrafter"/>
</dbReference>
<keyword evidence="4 10" id="KW-0808">Transferase</keyword>
<reference evidence="13" key="1">
    <citation type="submission" date="2020-02" db="EMBL/GenBank/DDBJ databases">
        <authorList>
            <person name="Meier V. D."/>
        </authorList>
    </citation>
    <scope>NUCLEOTIDE SEQUENCE</scope>
    <source>
        <strain evidence="13">AVDCRST_MAG96</strain>
    </source>
</reference>
<keyword evidence="6" id="KW-0809">Transit peptide</keyword>
<feature type="domain" description="Thiolase C-terminal" evidence="12">
    <location>
        <begin position="270"/>
        <end position="391"/>
    </location>
</feature>
<evidence type="ECO:0000256" key="10">
    <source>
        <dbReference type="RuleBase" id="RU003557"/>
    </source>
</evidence>
<organism evidence="13">
    <name type="scientific">uncultured Segetibacter sp</name>
    <dbReference type="NCBI Taxonomy" id="481133"/>
    <lineage>
        <taxon>Bacteria</taxon>
        <taxon>Pseudomonadati</taxon>
        <taxon>Bacteroidota</taxon>
        <taxon>Chitinophagia</taxon>
        <taxon>Chitinophagales</taxon>
        <taxon>Chitinophagaceae</taxon>
        <taxon>Segetibacter</taxon>
        <taxon>environmental samples</taxon>
    </lineage>
</organism>
<dbReference type="InterPro" id="IPR016039">
    <property type="entry name" value="Thiolase-like"/>
</dbReference>
<accession>A0A6J4TBM6</accession>
<dbReference type="AlphaFoldDB" id="A0A6J4TBM6"/>
<dbReference type="GO" id="GO:0046872">
    <property type="term" value="F:metal ion binding"/>
    <property type="evidence" value="ECO:0007669"/>
    <property type="project" value="UniProtKB-KW"/>
</dbReference>
<evidence type="ECO:0000256" key="8">
    <source>
        <dbReference type="ARBA" id="ARBA00023315"/>
    </source>
</evidence>
<dbReference type="Pfam" id="PF02803">
    <property type="entry name" value="Thiolase_C"/>
    <property type="match status" value="1"/>
</dbReference>
<dbReference type="CDD" id="cd00751">
    <property type="entry name" value="thiolase"/>
    <property type="match status" value="1"/>
</dbReference>
<evidence type="ECO:0000256" key="3">
    <source>
        <dbReference type="ARBA" id="ARBA00012705"/>
    </source>
</evidence>
<sequence length="401" mass="42412">MKEVFICSAVRTPLGSFGGVLSSVPATKLGATAIRGALQKAGIAPEMIQEVFMGNVCSANLGQAPARQAALYAGLSNTTVCTTVNKVCSSAAKAIMFGAQSIMLGINDLVVAGGMENMSMVPYYIPKARFGYKYGNAELIDGLDKDGLKDVYQQESMGTFADATAKKYEISREAQDAYAIRSYKSAEKATRSGFFRNEIVPVEVLQPKGNAIIADEDEEYKNVKFDKIPSLKPAFTKDGTVTAANASTINDGAAAVVLASEQKIKELGLNPIARIVSFADAEHEPEWFTTAPGIAAPKALKSAGLSINDIDFFEVNEAFSVVALVFNKMLDTDPEKVNVQGGAVALGHPLGASGARIIATLCNVLQQNKSRFGLAAICNGGGGASSIIIERVYNHDLKGFL</sequence>
<dbReference type="PANTHER" id="PTHR18919:SF156">
    <property type="entry name" value="ACETYL-COA ACETYLTRANSFERASE, MITOCHONDRIAL"/>
    <property type="match status" value="1"/>
</dbReference>
<dbReference type="InterPro" id="IPR020616">
    <property type="entry name" value="Thiolase_N"/>
</dbReference>
<evidence type="ECO:0000256" key="9">
    <source>
        <dbReference type="PIRSR" id="PIRSR000429-1"/>
    </source>
</evidence>
<evidence type="ECO:0000256" key="2">
    <source>
        <dbReference type="ARBA" id="ARBA00011881"/>
    </source>
</evidence>
<gene>
    <name evidence="13" type="ORF">AVDCRST_MAG96-2832</name>
</gene>
<evidence type="ECO:0000256" key="7">
    <source>
        <dbReference type="ARBA" id="ARBA00022958"/>
    </source>
</evidence>
<dbReference type="SUPFAM" id="SSF53901">
    <property type="entry name" value="Thiolase-like"/>
    <property type="match status" value="2"/>
</dbReference>
<keyword evidence="5" id="KW-0479">Metal-binding</keyword>
<dbReference type="PROSITE" id="PS00099">
    <property type="entry name" value="THIOLASE_3"/>
    <property type="match status" value="1"/>
</dbReference>
<evidence type="ECO:0000256" key="5">
    <source>
        <dbReference type="ARBA" id="ARBA00022723"/>
    </source>
</evidence>
<evidence type="ECO:0000259" key="12">
    <source>
        <dbReference type="Pfam" id="PF02803"/>
    </source>
</evidence>
<name>A0A6J4TBM6_9BACT</name>
<dbReference type="FunFam" id="3.40.47.10:FF:000007">
    <property type="entry name" value="acetyl-CoA acetyltransferase, mitochondrial"/>
    <property type="match status" value="1"/>
</dbReference>
<protein>
    <recommendedName>
        <fullName evidence="3">acetyl-CoA C-acetyltransferase</fullName>
        <ecNumber evidence="3">2.3.1.9</ecNumber>
    </recommendedName>
</protein>
<dbReference type="PROSITE" id="PS00737">
    <property type="entry name" value="THIOLASE_2"/>
    <property type="match status" value="1"/>
</dbReference>
<evidence type="ECO:0000256" key="1">
    <source>
        <dbReference type="ARBA" id="ARBA00010982"/>
    </source>
</evidence>
<dbReference type="InterPro" id="IPR020610">
    <property type="entry name" value="Thiolase_AS"/>
</dbReference>
<dbReference type="EMBL" id="CADCVN010001111">
    <property type="protein sequence ID" value="CAA9519110.1"/>
    <property type="molecule type" value="Genomic_DNA"/>
</dbReference>
<comment type="similarity">
    <text evidence="1 10">Belongs to the thiolase-like superfamily. Thiolase family.</text>
</comment>
<feature type="active site" description="Proton acceptor" evidence="9">
    <location>
        <position position="348"/>
    </location>
</feature>
<dbReference type="InterPro" id="IPR002155">
    <property type="entry name" value="Thiolase"/>
</dbReference>